<dbReference type="InterPro" id="IPR010982">
    <property type="entry name" value="Lambda_DNA-bd_dom_sf"/>
</dbReference>
<protein>
    <submittedName>
        <fullName evidence="1">Uncharacterized protein</fullName>
    </submittedName>
</protein>
<dbReference type="Proteomes" id="UP000184517">
    <property type="component" value="Unassembled WGS sequence"/>
</dbReference>
<dbReference type="OrthoDB" id="5917957at2"/>
<proteinExistence type="predicted"/>
<gene>
    <name evidence="1" type="ORF">SAMN02745753_03482</name>
</gene>
<name>A0A1M5I2N0_9GAMM</name>
<evidence type="ECO:0000313" key="1">
    <source>
        <dbReference type="EMBL" id="SHG22289.1"/>
    </source>
</evidence>
<evidence type="ECO:0000313" key="2">
    <source>
        <dbReference type="Proteomes" id="UP000184517"/>
    </source>
</evidence>
<dbReference type="SUPFAM" id="SSF47413">
    <property type="entry name" value="lambda repressor-like DNA-binding domains"/>
    <property type="match status" value="1"/>
</dbReference>
<organism evidence="1 2">
    <name type="scientific">Marinomonas polaris DSM 16579</name>
    <dbReference type="NCBI Taxonomy" id="1122206"/>
    <lineage>
        <taxon>Bacteria</taxon>
        <taxon>Pseudomonadati</taxon>
        <taxon>Pseudomonadota</taxon>
        <taxon>Gammaproteobacteria</taxon>
        <taxon>Oceanospirillales</taxon>
        <taxon>Oceanospirillaceae</taxon>
        <taxon>Marinomonas</taxon>
    </lineage>
</organism>
<reference evidence="2" key="1">
    <citation type="submission" date="2016-11" db="EMBL/GenBank/DDBJ databases">
        <authorList>
            <person name="Varghese N."/>
            <person name="Submissions S."/>
        </authorList>
    </citation>
    <scope>NUCLEOTIDE SEQUENCE [LARGE SCALE GENOMIC DNA]</scope>
    <source>
        <strain evidence="2">DSM 16579</strain>
    </source>
</reference>
<dbReference type="AlphaFoldDB" id="A0A1M5I2N0"/>
<dbReference type="RefSeq" id="WP_072840941.1">
    <property type="nucleotide sequence ID" value="NZ_FQVF01000018.1"/>
</dbReference>
<dbReference type="GO" id="GO:0003677">
    <property type="term" value="F:DNA binding"/>
    <property type="evidence" value="ECO:0007669"/>
    <property type="project" value="InterPro"/>
</dbReference>
<sequence length="77" mass="8281">MNSLKEAINLIEGGVPKAADVCGVSVRAVYKWLDRNRLPRTEYTGETSYAKKLEAASNGAVSAKNLLELTKTPTEAA</sequence>
<accession>A0A1M5I2N0</accession>
<dbReference type="Gene3D" id="1.10.260.40">
    <property type="entry name" value="lambda repressor-like DNA-binding domains"/>
    <property type="match status" value="1"/>
</dbReference>
<keyword evidence="2" id="KW-1185">Reference proteome</keyword>
<dbReference type="STRING" id="1122206.SAMN02745753_03482"/>
<dbReference type="EMBL" id="FQVF01000018">
    <property type="protein sequence ID" value="SHG22289.1"/>
    <property type="molecule type" value="Genomic_DNA"/>
</dbReference>